<proteinExistence type="predicted"/>
<gene>
    <name evidence="5" type="ORF">MKW94_006570</name>
</gene>
<dbReference type="PROSITE" id="PS51977">
    <property type="entry name" value="WGR"/>
    <property type="match status" value="1"/>
</dbReference>
<evidence type="ECO:0000256" key="1">
    <source>
        <dbReference type="ARBA" id="ARBA00022676"/>
    </source>
</evidence>
<dbReference type="PANTHER" id="PTHR10459:SF106">
    <property type="entry name" value="PROTEIN ADP-RIBOSYLTRANSFERASE PARP3"/>
    <property type="match status" value="1"/>
</dbReference>
<dbReference type="InterPro" id="IPR050800">
    <property type="entry name" value="ARTD/PARP"/>
</dbReference>
<keyword evidence="6" id="KW-1185">Reference proteome</keyword>
<evidence type="ECO:0000313" key="6">
    <source>
        <dbReference type="Proteomes" id="UP001177140"/>
    </source>
</evidence>
<dbReference type="InterPro" id="IPR036616">
    <property type="entry name" value="Poly(ADP-ribose)pol_reg_dom_sf"/>
</dbReference>
<comment type="caution">
    <text evidence="5">The sequence shown here is derived from an EMBL/GenBank/DDBJ whole genome shotgun (WGS) entry which is preliminary data.</text>
</comment>
<dbReference type="PANTHER" id="PTHR10459">
    <property type="entry name" value="DNA LIGASE"/>
    <property type="match status" value="1"/>
</dbReference>
<dbReference type="InterPro" id="IPR008893">
    <property type="entry name" value="WGR_domain"/>
</dbReference>
<evidence type="ECO:0000259" key="4">
    <source>
        <dbReference type="PROSITE" id="PS51977"/>
    </source>
</evidence>
<keyword evidence="2" id="KW-0808">Transferase</keyword>
<organism evidence="5 6">
    <name type="scientific">Papaver nudicaule</name>
    <name type="common">Iceland poppy</name>
    <dbReference type="NCBI Taxonomy" id="74823"/>
    <lineage>
        <taxon>Eukaryota</taxon>
        <taxon>Viridiplantae</taxon>
        <taxon>Streptophyta</taxon>
        <taxon>Embryophyta</taxon>
        <taxon>Tracheophyta</taxon>
        <taxon>Spermatophyta</taxon>
        <taxon>Magnoliopsida</taxon>
        <taxon>Ranunculales</taxon>
        <taxon>Papaveraceae</taxon>
        <taxon>Papaveroideae</taxon>
        <taxon>Papaver</taxon>
    </lineage>
</organism>
<dbReference type="SUPFAM" id="SSF47587">
    <property type="entry name" value="Domain of poly(ADP-ribose) polymerase"/>
    <property type="match status" value="1"/>
</dbReference>
<evidence type="ECO:0000256" key="2">
    <source>
        <dbReference type="ARBA" id="ARBA00022679"/>
    </source>
</evidence>
<keyword evidence="1" id="KW-0328">Glycosyltransferase</keyword>
<dbReference type="EMBL" id="JAJJMA010199778">
    <property type="protein sequence ID" value="MCL7039295.1"/>
    <property type="molecule type" value="Genomic_DNA"/>
</dbReference>
<accession>A0AA41VDL6</accession>
<dbReference type="GO" id="GO:0006302">
    <property type="term" value="P:double-strand break repair"/>
    <property type="evidence" value="ECO:0007669"/>
    <property type="project" value="TreeGrafter"/>
</dbReference>
<feature type="domain" description="WGR" evidence="4">
    <location>
        <begin position="1"/>
        <end position="71"/>
    </location>
</feature>
<dbReference type="GO" id="GO:0003950">
    <property type="term" value="F:NAD+ poly-ADP-ribosyltransferase activity"/>
    <property type="evidence" value="ECO:0007669"/>
    <property type="project" value="InterPro"/>
</dbReference>
<dbReference type="SUPFAM" id="SSF142921">
    <property type="entry name" value="WGR domain-like"/>
    <property type="match status" value="1"/>
</dbReference>
<dbReference type="AlphaFoldDB" id="A0AA41VDL6"/>
<sequence>MQLVVVPENRLHLYFKKGQVGDDDKAEERLEEKDNVDDAVEEFAQLFEEITGNEFEPWEREKKIQKKHSKFYPVDMDDGVDVRHGGLGLRQLGIASAHSKLDPLVANFLKVLCSEEVLNEFIDKLKMTKETGQNNEAIWSDFSQRWFTLMHSTRPFIFRDYHEIADYVRLWRIA</sequence>
<dbReference type="GO" id="GO:0070212">
    <property type="term" value="P:protein poly-ADP-ribosylation"/>
    <property type="evidence" value="ECO:0007669"/>
    <property type="project" value="TreeGrafter"/>
</dbReference>
<protein>
    <recommendedName>
        <fullName evidence="4">WGR domain-containing protein</fullName>
    </recommendedName>
</protein>
<evidence type="ECO:0000313" key="5">
    <source>
        <dbReference type="EMBL" id="MCL7039295.1"/>
    </source>
</evidence>
<reference evidence="5" key="1">
    <citation type="submission" date="2022-03" db="EMBL/GenBank/DDBJ databases">
        <title>A functionally conserved STORR gene fusion in Papaver species that diverged 16.8 million years ago.</title>
        <authorList>
            <person name="Catania T."/>
        </authorList>
    </citation>
    <scope>NUCLEOTIDE SEQUENCE</scope>
    <source>
        <strain evidence="5">S-191538</strain>
    </source>
</reference>
<dbReference type="GO" id="GO:0005730">
    <property type="term" value="C:nucleolus"/>
    <property type="evidence" value="ECO:0007669"/>
    <property type="project" value="TreeGrafter"/>
</dbReference>
<dbReference type="Pfam" id="PF05406">
    <property type="entry name" value="WGR"/>
    <property type="match status" value="1"/>
</dbReference>
<dbReference type="InterPro" id="IPR036930">
    <property type="entry name" value="WGR_dom_sf"/>
</dbReference>
<name>A0AA41VDL6_PAPNU</name>
<evidence type="ECO:0000256" key="3">
    <source>
        <dbReference type="ARBA" id="ARBA00023027"/>
    </source>
</evidence>
<dbReference type="Proteomes" id="UP001177140">
    <property type="component" value="Unassembled WGS sequence"/>
</dbReference>
<keyword evidence="3" id="KW-0520">NAD</keyword>
<dbReference type="GO" id="GO:1990404">
    <property type="term" value="F:NAD+-protein mono-ADP-ribosyltransferase activity"/>
    <property type="evidence" value="ECO:0007669"/>
    <property type="project" value="TreeGrafter"/>
</dbReference>